<organism evidence="6 7">
    <name type="scientific">Littorina saxatilis</name>
    <dbReference type="NCBI Taxonomy" id="31220"/>
    <lineage>
        <taxon>Eukaryota</taxon>
        <taxon>Metazoa</taxon>
        <taxon>Spiralia</taxon>
        <taxon>Lophotrochozoa</taxon>
        <taxon>Mollusca</taxon>
        <taxon>Gastropoda</taxon>
        <taxon>Caenogastropoda</taxon>
        <taxon>Littorinimorpha</taxon>
        <taxon>Littorinoidea</taxon>
        <taxon>Littorinidae</taxon>
        <taxon>Littorina</taxon>
    </lineage>
</organism>
<evidence type="ECO:0000313" key="7">
    <source>
        <dbReference type="Proteomes" id="UP001374579"/>
    </source>
</evidence>
<evidence type="ECO:0000256" key="3">
    <source>
        <dbReference type="ARBA" id="ARBA00023163"/>
    </source>
</evidence>
<dbReference type="EMBL" id="JBAMIC010000002">
    <property type="protein sequence ID" value="KAK7112153.1"/>
    <property type="molecule type" value="Genomic_DNA"/>
</dbReference>
<evidence type="ECO:0000313" key="6">
    <source>
        <dbReference type="EMBL" id="KAK7112153.1"/>
    </source>
</evidence>
<protein>
    <recommendedName>
        <fullName evidence="8">DNA-directed RNA polymerase III subunit RPC4</fullName>
    </recommendedName>
</protein>
<dbReference type="GO" id="GO:0042797">
    <property type="term" value="P:tRNA transcription by RNA polymerase III"/>
    <property type="evidence" value="ECO:0007669"/>
    <property type="project" value="TreeGrafter"/>
</dbReference>
<keyword evidence="4" id="KW-0539">Nucleus</keyword>
<gene>
    <name evidence="6" type="ORF">V1264_011650</name>
</gene>
<evidence type="ECO:0008006" key="8">
    <source>
        <dbReference type="Google" id="ProtNLM"/>
    </source>
</evidence>
<dbReference type="PANTHER" id="PTHR13408">
    <property type="entry name" value="DNA-DIRECTED RNA POLYMERASE III"/>
    <property type="match status" value="1"/>
</dbReference>
<feature type="compositionally biased region" description="Basic and acidic residues" evidence="5">
    <location>
        <begin position="162"/>
        <end position="176"/>
    </location>
</feature>
<accession>A0AAN9BVI5</accession>
<feature type="region of interest" description="Disordered" evidence="5">
    <location>
        <begin position="1"/>
        <end position="177"/>
    </location>
</feature>
<dbReference type="Pfam" id="PF05132">
    <property type="entry name" value="RNA_pol_Rpc4"/>
    <property type="match status" value="1"/>
</dbReference>
<evidence type="ECO:0000256" key="4">
    <source>
        <dbReference type="ARBA" id="ARBA00023242"/>
    </source>
</evidence>
<comment type="caution">
    <text evidence="6">The sequence shown here is derived from an EMBL/GenBank/DDBJ whole genome shotgun (WGS) entry which is preliminary data.</text>
</comment>
<feature type="compositionally biased region" description="Basic residues" evidence="5">
    <location>
        <begin position="77"/>
        <end position="97"/>
    </location>
</feature>
<keyword evidence="3" id="KW-0804">Transcription</keyword>
<dbReference type="GO" id="GO:0003677">
    <property type="term" value="F:DNA binding"/>
    <property type="evidence" value="ECO:0007669"/>
    <property type="project" value="InterPro"/>
</dbReference>
<feature type="compositionally biased region" description="Basic and acidic residues" evidence="5">
    <location>
        <begin position="56"/>
        <end position="71"/>
    </location>
</feature>
<name>A0AAN9BVI5_9CAEN</name>
<dbReference type="InterPro" id="IPR007811">
    <property type="entry name" value="RPC4"/>
</dbReference>
<dbReference type="PANTHER" id="PTHR13408:SF0">
    <property type="entry name" value="DNA-DIRECTED RNA POLYMERASE III SUBUNIT RPC4"/>
    <property type="match status" value="1"/>
</dbReference>
<evidence type="ECO:0000256" key="1">
    <source>
        <dbReference type="ARBA" id="ARBA00004123"/>
    </source>
</evidence>
<evidence type="ECO:0000256" key="2">
    <source>
        <dbReference type="ARBA" id="ARBA00022478"/>
    </source>
</evidence>
<dbReference type="AlphaFoldDB" id="A0AAN9BVI5"/>
<keyword evidence="7" id="KW-1185">Reference proteome</keyword>
<proteinExistence type="predicted"/>
<dbReference type="Proteomes" id="UP001374579">
    <property type="component" value="Unassembled WGS sequence"/>
</dbReference>
<feature type="region of interest" description="Disordered" evidence="5">
    <location>
        <begin position="293"/>
        <end position="318"/>
    </location>
</feature>
<dbReference type="GO" id="GO:0005666">
    <property type="term" value="C:RNA polymerase III complex"/>
    <property type="evidence" value="ECO:0007669"/>
    <property type="project" value="InterPro"/>
</dbReference>
<evidence type="ECO:0000256" key="5">
    <source>
        <dbReference type="SAM" id="MobiDB-lite"/>
    </source>
</evidence>
<reference evidence="6 7" key="1">
    <citation type="submission" date="2024-02" db="EMBL/GenBank/DDBJ databases">
        <title>Chromosome-scale genome assembly of the rough periwinkle Littorina saxatilis.</title>
        <authorList>
            <person name="De Jode A."/>
            <person name="Faria R."/>
            <person name="Formenti G."/>
            <person name="Sims Y."/>
            <person name="Smith T.P."/>
            <person name="Tracey A."/>
            <person name="Wood J.M.D."/>
            <person name="Zagrodzka Z.B."/>
            <person name="Johannesson K."/>
            <person name="Butlin R.K."/>
            <person name="Leder E.H."/>
        </authorList>
    </citation>
    <scope>NUCLEOTIDE SEQUENCE [LARGE SCALE GENOMIC DNA]</scope>
    <source>
        <strain evidence="6">Snail1</strain>
        <tissue evidence="6">Muscle</tissue>
    </source>
</reference>
<sequence length="404" mass="42992">MASGSGDGKPPDLPRGLIDRRGAPAGKGARLPSLRGPRDLTLGGVKKKVFAPNIPVHREKSATREESRDQTDGNQRGGKHKDKRGRGRGRGGRGRGRGRGEDNLIQIHSNFEQGPAAHQNKGRGRDFDGEGGWGGGGGGGGRFGGGGGGGGGGSRGGSGPRIKSEHSRLGAEKSSHSLDSLMRDNFIADGPDEDPNMVPVTMPMYASVKAEVKKEEPKEVAEDAEMEVDIKKETDGPSTSNTALTDSTFTGRVTPDIDSDIVTCAELLRKAKMSDKEEMLFMQLPVVLPGVPATQEEDVTAPSTANKDDSGDKDKKPVKCSLQDFSEGYLGKLRVRKSGKTELVLGNIVLDVSMGVPSSFLQEVVSVRTDEGNRQMTMLGHVKQKMIITPDFEALLRARAVENS</sequence>
<feature type="compositionally biased region" description="Basic and acidic residues" evidence="5">
    <location>
        <begin position="306"/>
        <end position="317"/>
    </location>
</feature>
<feature type="compositionally biased region" description="Gly residues" evidence="5">
    <location>
        <begin position="130"/>
        <end position="159"/>
    </location>
</feature>
<feature type="compositionally biased region" description="Basic and acidic residues" evidence="5">
    <location>
        <begin position="9"/>
        <end position="22"/>
    </location>
</feature>
<comment type="subcellular location">
    <subcellularLocation>
        <location evidence="1">Nucleus</location>
    </subcellularLocation>
</comment>
<keyword evidence="2" id="KW-0240">DNA-directed RNA polymerase</keyword>